<gene>
    <name evidence="1" type="ORF">E6C76_11500</name>
</gene>
<dbReference type="SUPFAM" id="SSF55729">
    <property type="entry name" value="Acyl-CoA N-acyltransferases (Nat)"/>
    <property type="match status" value="1"/>
</dbReference>
<keyword evidence="1" id="KW-0808">Transferase</keyword>
<dbReference type="GO" id="GO:0016740">
    <property type="term" value="F:transferase activity"/>
    <property type="evidence" value="ECO:0007669"/>
    <property type="project" value="UniProtKB-KW"/>
</dbReference>
<dbReference type="InterPro" id="IPR016181">
    <property type="entry name" value="Acyl_CoA_acyltransferase"/>
</dbReference>
<proteinExistence type="predicted"/>
<keyword evidence="2" id="KW-1185">Reference proteome</keyword>
<evidence type="ECO:0000313" key="1">
    <source>
        <dbReference type="EMBL" id="THF64998.1"/>
    </source>
</evidence>
<dbReference type="EMBL" id="SSOC01000004">
    <property type="protein sequence ID" value="THF64998.1"/>
    <property type="molecule type" value="Genomic_DNA"/>
</dbReference>
<name>A0A4S4B272_9RHOO</name>
<accession>A0A4S4B272</accession>
<dbReference type="Gene3D" id="3.40.630.30">
    <property type="match status" value="1"/>
</dbReference>
<dbReference type="AlphaFoldDB" id="A0A4S4B272"/>
<dbReference type="Proteomes" id="UP000308430">
    <property type="component" value="Unassembled WGS sequence"/>
</dbReference>
<evidence type="ECO:0000313" key="2">
    <source>
        <dbReference type="Proteomes" id="UP000308430"/>
    </source>
</evidence>
<organism evidence="1 2">
    <name type="scientific">Pseudothauera nasutitermitis</name>
    <dbReference type="NCBI Taxonomy" id="2565930"/>
    <lineage>
        <taxon>Bacteria</taxon>
        <taxon>Pseudomonadati</taxon>
        <taxon>Pseudomonadota</taxon>
        <taxon>Betaproteobacteria</taxon>
        <taxon>Rhodocyclales</taxon>
        <taxon>Zoogloeaceae</taxon>
        <taxon>Pseudothauera</taxon>
    </lineage>
</organism>
<reference evidence="1 2" key="1">
    <citation type="submission" date="2019-04" db="EMBL/GenBank/DDBJ databases">
        <title>Azoarcus nasutitermitis sp. nov. isolated from termite nest.</title>
        <authorList>
            <person name="Lin S.-Y."/>
            <person name="Hameed A."/>
            <person name="Hsu Y.-H."/>
            <person name="Young C.-C."/>
        </authorList>
    </citation>
    <scope>NUCLEOTIDE SEQUENCE [LARGE SCALE GENOMIC DNA]</scope>
    <source>
        <strain evidence="1 2">CC-YHH838</strain>
    </source>
</reference>
<dbReference type="OrthoDB" id="8962596at2"/>
<sequence length="208" mass="24011">MELRIDVQHPPDTLENELATLEQRLNTPDDILHGLERLTPLLPDLIFHYREADGEHYVYVEDPQRRRLAGYTVFNRLIEIDRRADRHLRAPHSKYRPEYRRRGIATAIYGWALARGFCLLSGARQSPGAHALWLRLGRRHPLGFVDLRCKTLRYLGESVEPTVREDLHTRMLLLGEGWTLAGLEERAGLVLEEVVGLRSLGGLLVLRR</sequence>
<comment type="caution">
    <text evidence="1">The sequence shown here is derived from an EMBL/GenBank/DDBJ whole genome shotgun (WGS) entry which is preliminary data.</text>
</comment>
<protein>
    <submittedName>
        <fullName evidence="1">N-acetyltransferase</fullName>
    </submittedName>
</protein>